<dbReference type="GO" id="GO:0005975">
    <property type="term" value="P:carbohydrate metabolic process"/>
    <property type="evidence" value="ECO:0007669"/>
    <property type="project" value="InterPro"/>
</dbReference>
<sequence>MIRLFNTHHIRKIEELEGMWEFAPAAAPGERPEAFPYKLPVPGCWEMHPQFGIYRGTGVYRKRIKLTEKTHLRLVFKGISHTAHVYFDELLVARHYNAYTAFDAVIPEVEAGEHELLVYSDNAFSEASALHVPNDYYTYGGIIRPVVLEQIGDLYIENVMFTPQRDEGGWQGQWKVIIRNIGQVAKKADVQGCLAGVSLPLGSSVVGPGEREELCVTLPYPAVQEWSLEQPNLYELRAVLTVDGSDCDDWIDRIGFREITTRHGKLQLNGRELVLKGVNRHEDHALAGAAFPIQLMAKDLELIADLGCNAVRTSHYPYDERFLDMCDERGIAVWEENHARGLSLEQMMNPNFAWQSEQVTREMVEQHFNHPSILIWAVLNECASDTEAGRLHYEKQLTLIKELDTSRPRSFASHHRDLELCFDLADIVSFNLYPGWYTDEDPGELADQARAWADALGGRGKPMILSEFGADGFYGFRSPNREKGSEERQADILRSNLEAYMGRDYISGMFIWQFSDCRVTEGLGWLLSRSCTRNSKGLVDEYRRPKLAYEMVRRIFREK</sequence>
<dbReference type="Pfam" id="PF00703">
    <property type="entry name" value="Glyco_hydro_2"/>
    <property type="match status" value="1"/>
</dbReference>
<keyword evidence="4" id="KW-0378">Hydrolase</keyword>
<dbReference type="Gene3D" id="2.60.40.10">
    <property type="entry name" value="Immunoglobulins"/>
    <property type="match status" value="1"/>
</dbReference>
<accession>A0A1B2E7M4</accession>
<dbReference type="SUPFAM" id="SSF49785">
    <property type="entry name" value="Galactose-binding domain-like"/>
    <property type="match status" value="1"/>
</dbReference>
<evidence type="ECO:0000256" key="2">
    <source>
        <dbReference type="ARBA" id="ARBA00012761"/>
    </source>
</evidence>
<dbReference type="SUPFAM" id="SSF51445">
    <property type="entry name" value="(Trans)glycosidases"/>
    <property type="match status" value="1"/>
</dbReference>
<dbReference type="RefSeq" id="WP_099479873.1">
    <property type="nucleotide sequence ID" value="NZ_CP016809.1"/>
</dbReference>
<dbReference type="PANTHER" id="PTHR10066">
    <property type="entry name" value="BETA-GLUCURONIDASE"/>
    <property type="match status" value="1"/>
</dbReference>
<reference evidence="8" key="1">
    <citation type="submission" date="2016-08" db="EMBL/GenBank/DDBJ databases">
        <title>Complete Genome Seqeunce of Paenibacillus sp. nov. IHBB 9852 from high altitute lake of Indian trans-Himalayas.</title>
        <authorList>
            <person name="Kiran S."/>
            <person name="Swarnkar M.K."/>
            <person name="Rana A."/>
            <person name="Tewari R."/>
            <person name="Gulati A."/>
        </authorList>
    </citation>
    <scope>NUCLEOTIDE SEQUENCE [LARGE SCALE GENOMIC DNA]</scope>
    <source>
        <strain evidence="8">IHBB 9852</strain>
    </source>
</reference>
<proteinExistence type="inferred from homology"/>
<organism evidence="8">
    <name type="scientific">Paenibacillus ihbetae</name>
    <dbReference type="NCBI Taxonomy" id="1870820"/>
    <lineage>
        <taxon>Bacteria</taxon>
        <taxon>Bacillati</taxon>
        <taxon>Bacillota</taxon>
        <taxon>Bacilli</taxon>
        <taxon>Bacillales</taxon>
        <taxon>Paenibacillaceae</taxon>
        <taxon>Paenibacillus</taxon>
    </lineage>
</organism>
<dbReference type="PRINTS" id="PR00132">
    <property type="entry name" value="GLHYDRLASE2"/>
</dbReference>
<dbReference type="GO" id="GO:0030246">
    <property type="term" value="F:carbohydrate binding"/>
    <property type="evidence" value="ECO:0007669"/>
    <property type="project" value="TreeGrafter"/>
</dbReference>
<dbReference type="InterPro" id="IPR036156">
    <property type="entry name" value="Beta-gal/glucu_dom_sf"/>
</dbReference>
<dbReference type="GO" id="GO:0019391">
    <property type="term" value="P:glucuronoside catabolic process"/>
    <property type="evidence" value="ECO:0007669"/>
    <property type="project" value="TreeGrafter"/>
</dbReference>
<evidence type="ECO:0000256" key="5">
    <source>
        <dbReference type="ARBA" id="ARBA00023295"/>
    </source>
</evidence>
<dbReference type="Gene3D" id="2.60.120.260">
    <property type="entry name" value="Galactose-binding domain-like"/>
    <property type="match status" value="1"/>
</dbReference>
<dbReference type="EMBL" id="CP016809">
    <property type="protein sequence ID" value="ANY75985.1"/>
    <property type="molecule type" value="Genomic_DNA"/>
</dbReference>
<evidence type="ECO:0000313" key="8">
    <source>
        <dbReference type="EMBL" id="ANY75985.1"/>
    </source>
</evidence>
<dbReference type="InterPro" id="IPR008979">
    <property type="entry name" value="Galactose-bd-like_sf"/>
</dbReference>
<dbReference type="KEGG" id="pib:BBD41_27310"/>
<dbReference type="GO" id="GO:0004566">
    <property type="term" value="F:beta-glucuronidase activity"/>
    <property type="evidence" value="ECO:0007669"/>
    <property type="project" value="UniProtKB-EC"/>
</dbReference>
<dbReference type="InterPro" id="IPR006102">
    <property type="entry name" value="Ig-like_GH2"/>
</dbReference>
<name>A0A1B2E7M4_9BACL</name>
<dbReference type="EC" id="3.2.1.31" evidence="2"/>
<evidence type="ECO:0000256" key="3">
    <source>
        <dbReference type="ARBA" id="ARBA00016205"/>
    </source>
</evidence>
<dbReference type="InterPro" id="IPR006103">
    <property type="entry name" value="Glyco_hydro_2_cat"/>
</dbReference>
<comment type="similarity">
    <text evidence="1">Belongs to the glycosyl hydrolase 2 family.</text>
</comment>
<dbReference type="PANTHER" id="PTHR10066:SF67">
    <property type="entry name" value="BETA-GLUCURONIDASE"/>
    <property type="match status" value="1"/>
</dbReference>
<evidence type="ECO:0000256" key="1">
    <source>
        <dbReference type="ARBA" id="ARBA00007401"/>
    </source>
</evidence>
<dbReference type="Gene3D" id="3.20.20.80">
    <property type="entry name" value="Glycosidases"/>
    <property type="match status" value="1"/>
</dbReference>
<evidence type="ECO:0000259" key="7">
    <source>
        <dbReference type="Pfam" id="PF02836"/>
    </source>
</evidence>
<protein>
    <recommendedName>
        <fullName evidence="3">Beta-glucuronidase</fullName>
        <ecNumber evidence="2">3.2.1.31</ecNumber>
    </recommendedName>
</protein>
<feature type="domain" description="Glycoside hydrolase family 2 catalytic" evidence="7">
    <location>
        <begin position="262"/>
        <end position="522"/>
    </location>
</feature>
<keyword evidence="5" id="KW-0326">Glycosidase</keyword>
<gene>
    <name evidence="8" type="ORF">BBD41_27310</name>
</gene>
<dbReference type="Pfam" id="PF02836">
    <property type="entry name" value="Glyco_hydro_2_C"/>
    <property type="match status" value="1"/>
</dbReference>
<evidence type="ECO:0000256" key="4">
    <source>
        <dbReference type="ARBA" id="ARBA00022801"/>
    </source>
</evidence>
<dbReference type="InterPro" id="IPR006101">
    <property type="entry name" value="Glyco_hydro_2"/>
</dbReference>
<dbReference type="InterPro" id="IPR013783">
    <property type="entry name" value="Ig-like_fold"/>
</dbReference>
<dbReference type="AlphaFoldDB" id="A0A1B2E7M4"/>
<dbReference type="InterPro" id="IPR017853">
    <property type="entry name" value="GH"/>
</dbReference>
<dbReference type="SUPFAM" id="SSF49303">
    <property type="entry name" value="beta-Galactosidase/glucuronidase domain"/>
    <property type="match status" value="1"/>
</dbReference>
<feature type="domain" description="Glycoside hydrolase family 2 immunoglobulin-like beta-sandwich" evidence="6">
    <location>
        <begin position="155"/>
        <end position="257"/>
    </location>
</feature>
<evidence type="ECO:0000259" key="6">
    <source>
        <dbReference type="Pfam" id="PF00703"/>
    </source>
</evidence>